<evidence type="ECO:0000313" key="13">
    <source>
        <dbReference type="EMBL" id="MET7028964.1"/>
    </source>
</evidence>
<proteinExistence type="inferred from homology"/>
<organism evidence="13 14">
    <name type="scientific">Sediminicola luteus</name>
    <dbReference type="NCBI Taxonomy" id="319238"/>
    <lineage>
        <taxon>Bacteria</taxon>
        <taxon>Pseudomonadati</taxon>
        <taxon>Bacteroidota</taxon>
        <taxon>Flavobacteriia</taxon>
        <taxon>Flavobacteriales</taxon>
        <taxon>Flavobacteriaceae</taxon>
        <taxon>Sediminicola</taxon>
    </lineage>
</organism>
<dbReference type="EMBL" id="JBEWYP010000002">
    <property type="protein sequence ID" value="MET7028964.1"/>
    <property type="molecule type" value="Genomic_DNA"/>
</dbReference>
<dbReference type="InterPro" id="IPR012910">
    <property type="entry name" value="Plug_dom"/>
</dbReference>
<dbReference type="Gene3D" id="2.40.170.20">
    <property type="entry name" value="TonB-dependent receptor, beta-barrel domain"/>
    <property type="match status" value="1"/>
</dbReference>
<sequence length="767" mass="85748">MKNIFITCLLLPLYSLFAQTGTLEGKVMSDGEALPWATIQLKNSQIGTTSDELGRFSLKVPYGTYSVVCQSIGYKSISKEVTITNPMTLTLNFQLKEDVMGLEQVVVTGTKTDKRRTDSPVIVNLINSKTLDNVVATNLSEGLRFQPGLRVETDCQTCNYTQLRINGLQGGYSQILINGRPIFSPLTGLYGMEQIPTNMIERIEIVRGGVSALYGSSAIGGTVNVITKIPRQNDYAITYTHQNMGNYSNDHLLVGNTTVVNSERNAGATFFISKRDRDTYDHNGDNYSELPQLKNNSFGANFYFLPQENQKLEASISSINEYRYGGEMVDKAAHLAQQSEERTHNVIMGSLDYQINFNQEKSALILYYGGQHTNRDHYTGIIPDDEPELSQFMADPPYGISDVTTHQGGAQFNHRFNEFLGGTTVVTMGSEFVYDDVLDVIEAYNYKIDQTTRNLSGFVQNDWEVTPELNFLSGFRIDQHNLVDKAIISPRLSLLYKWNKETQFRLGWGTGFRAPQAFDTDLHIAFAGGGISRISLAESLKEERSNSYTASANYDKANEHFIVGFTLEGFYTHLRDAFYLFPLGEDQFGERFEKRNGSGATVKGITLETRANFDYLFQVETGLTLQSSRFNDAVENIEGLEAKREFLRTPNNYGYATFTYTPTKALSASANIVYTGPMELIHFGGEGTGQTIDEYSTSPSFTELSLRLGYNFEFEKTKTGIEVFGGVKNLTNAYQDDFDIGKNRDSNYVYGPGAPRTVFLGVRLKSL</sequence>
<dbReference type="Pfam" id="PF13715">
    <property type="entry name" value="CarbopepD_reg_2"/>
    <property type="match status" value="1"/>
</dbReference>
<dbReference type="Proteomes" id="UP001549773">
    <property type="component" value="Unassembled WGS sequence"/>
</dbReference>
<dbReference type="Gene3D" id="2.170.130.10">
    <property type="entry name" value="TonB-dependent receptor, plug domain"/>
    <property type="match status" value="1"/>
</dbReference>
<dbReference type="Pfam" id="PF07715">
    <property type="entry name" value="Plug"/>
    <property type="match status" value="1"/>
</dbReference>
<gene>
    <name evidence="13" type="ORF">ABXZ32_06135</name>
</gene>
<keyword evidence="10" id="KW-0732">Signal</keyword>
<protein>
    <submittedName>
        <fullName evidence="13">TonB-dependent receptor</fullName>
    </submittedName>
</protein>
<evidence type="ECO:0000256" key="2">
    <source>
        <dbReference type="ARBA" id="ARBA00022448"/>
    </source>
</evidence>
<dbReference type="InterPro" id="IPR039426">
    <property type="entry name" value="TonB-dep_rcpt-like"/>
</dbReference>
<feature type="signal peptide" evidence="10">
    <location>
        <begin position="1"/>
        <end position="18"/>
    </location>
</feature>
<dbReference type="PROSITE" id="PS52016">
    <property type="entry name" value="TONB_DEPENDENT_REC_3"/>
    <property type="match status" value="1"/>
</dbReference>
<evidence type="ECO:0000256" key="4">
    <source>
        <dbReference type="ARBA" id="ARBA00022692"/>
    </source>
</evidence>
<name>A0ABV2TXC9_9FLAO</name>
<keyword evidence="4 8" id="KW-0812">Transmembrane</keyword>
<evidence type="ECO:0000256" key="5">
    <source>
        <dbReference type="ARBA" id="ARBA00023077"/>
    </source>
</evidence>
<evidence type="ECO:0000313" key="14">
    <source>
        <dbReference type="Proteomes" id="UP001549773"/>
    </source>
</evidence>
<dbReference type="InterPro" id="IPR008969">
    <property type="entry name" value="CarboxyPept-like_regulatory"/>
</dbReference>
<dbReference type="SUPFAM" id="SSF56935">
    <property type="entry name" value="Porins"/>
    <property type="match status" value="1"/>
</dbReference>
<accession>A0ABV2TXC9</accession>
<dbReference type="PANTHER" id="PTHR30069">
    <property type="entry name" value="TONB-DEPENDENT OUTER MEMBRANE RECEPTOR"/>
    <property type="match status" value="1"/>
</dbReference>
<feature type="domain" description="TonB-dependent receptor plug" evidence="12">
    <location>
        <begin position="117"/>
        <end position="222"/>
    </location>
</feature>
<evidence type="ECO:0000256" key="6">
    <source>
        <dbReference type="ARBA" id="ARBA00023136"/>
    </source>
</evidence>
<evidence type="ECO:0000256" key="9">
    <source>
        <dbReference type="RuleBase" id="RU003357"/>
    </source>
</evidence>
<reference evidence="13 14" key="1">
    <citation type="submission" date="2024-07" db="EMBL/GenBank/DDBJ databases">
        <title>The genome sequence of type strain Sediminicola luteus GDMCC 1.2596T.</title>
        <authorList>
            <person name="Liu Y."/>
        </authorList>
    </citation>
    <scope>NUCLEOTIDE SEQUENCE [LARGE SCALE GENOMIC DNA]</scope>
    <source>
        <strain evidence="13 14">GDMCC 1.2596</strain>
    </source>
</reference>
<dbReference type="Gene3D" id="2.60.40.1120">
    <property type="entry name" value="Carboxypeptidase-like, regulatory domain"/>
    <property type="match status" value="1"/>
</dbReference>
<feature type="chain" id="PRO_5045375163" evidence="10">
    <location>
        <begin position="19"/>
        <end position="767"/>
    </location>
</feature>
<evidence type="ECO:0000256" key="1">
    <source>
        <dbReference type="ARBA" id="ARBA00004571"/>
    </source>
</evidence>
<evidence type="ECO:0000256" key="8">
    <source>
        <dbReference type="PROSITE-ProRule" id="PRU01360"/>
    </source>
</evidence>
<dbReference type="PANTHER" id="PTHR30069:SF57">
    <property type="entry name" value="TONB-DEPENDENT RECEPTOR"/>
    <property type="match status" value="1"/>
</dbReference>
<comment type="caution">
    <text evidence="13">The sequence shown here is derived from an EMBL/GenBank/DDBJ whole genome shotgun (WGS) entry which is preliminary data.</text>
</comment>
<keyword evidence="2 8" id="KW-0813">Transport</keyword>
<evidence type="ECO:0000259" key="12">
    <source>
        <dbReference type="Pfam" id="PF07715"/>
    </source>
</evidence>
<dbReference type="InterPro" id="IPR036942">
    <property type="entry name" value="Beta-barrel_TonB_sf"/>
</dbReference>
<evidence type="ECO:0000259" key="11">
    <source>
        <dbReference type="Pfam" id="PF00593"/>
    </source>
</evidence>
<feature type="domain" description="TonB-dependent receptor-like beta-barrel" evidence="11">
    <location>
        <begin position="279"/>
        <end position="730"/>
    </location>
</feature>
<keyword evidence="7 8" id="KW-0998">Cell outer membrane</keyword>
<comment type="subcellular location">
    <subcellularLocation>
        <location evidence="1 8">Cell outer membrane</location>
        <topology evidence="1 8">Multi-pass membrane protein</topology>
    </subcellularLocation>
</comment>
<keyword evidence="5 9" id="KW-0798">TonB box</keyword>
<dbReference type="Pfam" id="PF00593">
    <property type="entry name" value="TonB_dep_Rec_b-barrel"/>
    <property type="match status" value="1"/>
</dbReference>
<comment type="similarity">
    <text evidence="8 9">Belongs to the TonB-dependent receptor family.</text>
</comment>
<dbReference type="InterPro" id="IPR037066">
    <property type="entry name" value="Plug_dom_sf"/>
</dbReference>
<dbReference type="RefSeq" id="WP_354617789.1">
    <property type="nucleotide sequence ID" value="NZ_JBEWYP010000002.1"/>
</dbReference>
<evidence type="ECO:0000256" key="7">
    <source>
        <dbReference type="ARBA" id="ARBA00023237"/>
    </source>
</evidence>
<keyword evidence="14" id="KW-1185">Reference proteome</keyword>
<dbReference type="InterPro" id="IPR000531">
    <property type="entry name" value="Beta-barrel_TonB"/>
</dbReference>
<keyword evidence="3 8" id="KW-1134">Transmembrane beta strand</keyword>
<evidence type="ECO:0000256" key="3">
    <source>
        <dbReference type="ARBA" id="ARBA00022452"/>
    </source>
</evidence>
<evidence type="ECO:0000256" key="10">
    <source>
        <dbReference type="SAM" id="SignalP"/>
    </source>
</evidence>
<dbReference type="SUPFAM" id="SSF49464">
    <property type="entry name" value="Carboxypeptidase regulatory domain-like"/>
    <property type="match status" value="1"/>
</dbReference>
<keyword evidence="13" id="KW-0675">Receptor</keyword>
<keyword evidence="6 8" id="KW-0472">Membrane</keyword>